<gene>
    <name evidence="2" type="ORF">CCAP1982_LOCUS7649</name>
</gene>
<dbReference type="EMBL" id="CAJHJT010000012">
    <property type="protein sequence ID" value="CAD6999104.1"/>
    <property type="molecule type" value="Genomic_DNA"/>
</dbReference>
<protein>
    <submittedName>
        <fullName evidence="2">(Mediterranean fruit fly) hypothetical protein</fullName>
    </submittedName>
</protein>
<evidence type="ECO:0000313" key="3">
    <source>
        <dbReference type="Proteomes" id="UP000606786"/>
    </source>
</evidence>
<reference evidence="2" key="1">
    <citation type="submission" date="2020-11" db="EMBL/GenBank/DDBJ databases">
        <authorList>
            <person name="Whitehead M."/>
        </authorList>
    </citation>
    <scope>NUCLEOTIDE SEQUENCE</scope>
    <source>
        <strain evidence="2">EGII</strain>
    </source>
</reference>
<dbReference type="Proteomes" id="UP000606786">
    <property type="component" value="Unassembled WGS sequence"/>
</dbReference>
<dbReference type="InterPro" id="IPR007970">
    <property type="entry name" value="DUF733"/>
</dbReference>
<proteinExistence type="predicted"/>
<sequence length="150" mass="17743">MSKFSKMEFNTKEYSDTSLSYLVLQHREQLKNHRKSFKKTLKLTELKLSLTNKLISLNKSQIQHMSSEELRVLNRQQIFSNYLENALEKLHEWKNASPEEKKRIWKKVRDHHLAKQQEKCANIGGDGEGNESPEEAMQSNKKRKIDVEEE</sequence>
<name>A0A811UJY8_CERCA</name>
<accession>A0A811UJY8</accession>
<comment type="caution">
    <text evidence="2">The sequence shown here is derived from an EMBL/GenBank/DDBJ whole genome shotgun (WGS) entry which is preliminary data.</text>
</comment>
<dbReference type="AlphaFoldDB" id="A0A811UJY8"/>
<evidence type="ECO:0000313" key="2">
    <source>
        <dbReference type="EMBL" id="CAD6999104.1"/>
    </source>
</evidence>
<organism evidence="2 3">
    <name type="scientific">Ceratitis capitata</name>
    <name type="common">Mediterranean fruit fly</name>
    <name type="synonym">Tephritis capitata</name>
    <dbReference type="NCBI Taxonomy" id="7213"/>
    <lineage>
        <taxon>Eukaryota</taxon>
        <taxon>Metazoa</taxon>
        <taxon>Ecdysozoa</taxon>
        <taxon>Arthropoda</taxon>
        <taxon>Hexapoda</taxon>
        <taxon>Insecta</taxon>
        <taxon>Pterygota</taxon>
        <taxon>Neoptera</taxon>
        <taxon>Endopterygota</taxon>
        <taxon>Diptera</taxon>
        <taxon>Brachycera</taxon>
        <taxon>Muscomorpha</taxon>
        <taxon>Tephritoidea</taxon>
        <taxon>Tephritidae</taxon>
        <taxon>Ceratitis</taxon>
        <taxon>Ceratitis</taxon>
    </lineage>
</organism>
<evidence type="ECO:0000256" key="1">
    <source>
        <dbReference type="SAM" id="MobiDB-lite"/>
    </source>
</evidence>
<dbReference type="Pfam" id="PF05306">
    <property type="entry name" value="DUF733"/>
    <property type="match status" value="1"/>
</dbReference>
<feature type="region of interest" description="Disordered" evidence="1">
    <location>
        <begin position="116"/>
        <end position="150"/>
    </location>
</feature>
<keyword evidence="3" id="KW-1185">Reference proteome</keyword>